<feature type="compositionally biased region" description="Basic and acidic residues" evidence="1">
    <location>
        <begin position="76"/>
        <end position="89"/>
    </location>
</feature>
<accession>A0A7R9FVM1</accession>
<feature type="compositionally biased region" description="Polar residues" evidence="1">
    <location>
        <begin position="109"/>
        <end position="123"/>
    </location>
</feature>
<evidence type="ECO:0000313" key="2">
    <source>
        <dbReference type="EMBL" id="CAD7256713.1"/>
    </source>
</evidence>
<feature type="region of interest" description="Disordered" evidence="1">
    <location>
        <begin position="318"/>
        <end position="350"/>
    </location>
</feature>
<feature type="compositionally biased region" description="Polar residues" evidence="1">
    <location>
        <begin position="64"/>
        <end position="75"/>
    </location>
</feature>
<name>A0A7R9FVM1_TIMSH</name>
<feature type="compositionally biased region" description="Basic and acidic residues" evidence="1">
    <location>
        <begin position="27"/>
        <end position="38"/>
    </location>
</feature>
<protein>
    <submittedName>
        <fullName evidence="2">Uncharacterized protein</fullName>
    </submittedName>
</protein>
<proteinExistence type="predicted"/>
<feature type="region of interest" description="Disordered" evidence="1">
    <location>
        <begin position="1"/>
        <end position="124"/>
    </location>
</feature>
<dbReference type="EMBL" id="OC000268">
    <property type="protein sequence ID" value="CAD7256713.1"/>
    <property type="molecule type" value="Genomic_DNA"/>
</dbReference>
<dbReference type="AlphaFoldDB" id="A0A7R9FVM1"/>
<sequence length="415" mass="44841">MSASSDSDEFYDAEDLTPNRSSRKKTNKDAEVSVRTDSESNISLKEIELEERTEKSILEEQFFDQLSSTSSASQETLKDDSEQKPEPHLGRRRFRELRQRMQTEDDDTMINNASPPDSQTSSVEGVFAAPTKTSHPFRIIEHDALSLQSMTSLGRVGRILSGSIDPTVGVMLRDSHLTSSALTVASAGKEDDSSSETSSIPSQNIRKSPSGSSSVLTRQTSDVIASTKTSSTVGSNGKSFDVTLDGGGVTAPIAPPRRKKKSRVQTPRTLTPPTVEEVVYATQQSPLPSPASTIESLTREFENSLDISSAIKGQYVVKPQSGPEHDASTSSPSRHSPHDAGEIQADSRPIWRNDSGYNDLYCWGPLLSTDGHPPTLNAVLGDNTWASLDSIGTPILATTEEQALHLALAAKAKLI</sequence>
<feature type="compositionally biased region" description="Basic and acidic residues" evidence="1">
    <location>
        <begin position="45"/>
        <end position="58"/>
    </location>
</feature>
<feature type="region of interest" description="Disordered" evidence="1">
    <location>
        <begin position="183"/>
        <end position="273"/>
    </location>
</feature>
<reference evidence="2" key="1">
    <citation type="submission" date="2020-11" db="EMBL/GenBank/DDBJ databases">
        <authorList>
            <person name="Tran Van P."/>
        </authorList>
    </citation>
    <scope>NUCLEOTIDE SEQUENCE</scope>
</reference>
<feature type="compositionally biased region" description="Polar residues" evidence="1">
    <location>
        <begin position="203"/>
        <end position="238"/>
    </location>
</feature>
<gene>
    <name evidence="2" type="ORF">TSIB3V08_LOCUS990</name>
</gene>
<evidence type="ECO:0000256" key="1">
    <source>
        <dbReference type="SAM" id="MobiDB-lite"/>
    </source>
</evidence>
<organism evidence="2">
    <name type="scientific">Timema shepardi</name>
    <name type="common">Walking stick</name>
    <dbReference type="NCBI Taxonomy" id="629360"/>
    <lineage>
        <taxon>Eukaryota</taxon>
        <taxon>Metazoa</taxon>
        <taxon>Ecdysozoa</taxon>
        <taxon>Arthropoda</taxon>
        <taxon>Hexapoda</taxon>
        <taxon>Insecta</taxon>
        <taxon>Pterygota</taxon>
        <taxon>Neoptera</taxon>
        <taxon>Polyneoptera</taxon>
        <taxon>Phasmatodea</taxon>
        <taxon>Timematodea</taxon>
        <taxon>Timematoidea</taxon>
        <taxon>Timematidae</taxon>
        <taxon>Timema</taxon>
    </lineage>
</organism>
<feature type="compositionally biased region" description="Acidic residues" evidence="1">
    <location>
        <begin position="1"/>
        <end position="15"/>
    </location>
</feature>